<dbReference type="Proteomes" id="UP000544331">
    <property type="component" value="Unassembled WGS sequence"/>
</dbReference>
<dbReference type="AlphaFoldDB" id="A0A8H6D5X9"/>
<evidence type="ECO:0000256" key="1">
    <source>
        <dbReference type="SAM" id="MobiDB-lite"/>
    </source>
</evidence>
<keyword evidence="3" id="KW-1185">Reference proteome</keyword>
<comment type="caution">
    <text evidence="2">The sequence shown here is derived from an EMBL/GenBank/DDBJ whole genome shotgun (WGS) entry which is preliminary data.</text>
</comment>
<accession>A0A8H6D5X9</accession>
<dbReference type="EMBL" id="JAAOAN010000491">
    <property type="protein sequence ID" value="KAF5705163.1"/>
    <property type="molecule type" value="Genomic_DNA"/>
</dbReference>
<name>A0A8H6D5X9_9HYPO</name>
<feature type="region of interest" description="Disordered" evidence="1">
    <location>
        <begin position="1"/>
        <end position="29"/>
    </location>
</feature>
<sequence length="154" mass="17595">MARKTRAWAKSSATTRAVAQAQAQTRTRTQNALRRIHLLHRRLSRNILETAGRPDAIRVQRHSKIRATPNATTTKTSNSEPRWGINKIINHVVNRENRKVSFVILWATREATKEPEEQIQLSRDLGVPARDVVLTIKLQSHLDCPDPKQNTSRL</sequence>
<gene>
    <name evidence="2" type="ORF">FMUND_12210</name>
</gene>
<feature type="compositionally biased region" description="Low complexity" evidence="1">
    <location>
        <begin position="13"/>
        <end position="29"/>
    </location>
</feature>
<reference evidence="2 3" key="1">
    <citation type="submission" date="2020-05" db="EMBL/GenBank/DDBJ databases">
        <title>Identification and distribution of gene clusters putatively required for synthesis of sphingolipid metabolism inhibitors in phylogenetically diverse species of the filamentous fungus Fusarium.</title>
        <authorList>
            <person name="Kim H.-S."/>
            <person name="Busman M."/>
            <person name="Brown D.W."/>
            <person name="Divon H."/>
            <person name="Uhlig S."/>
            <person name="Proctor R.H."/>
        </authorList>
    </citation>
    <scope>NUCLEOTIDE SEQUENCE [LARGE SCALE GENOMIC DNA]</scope>
    <source>
        <strain evidence="2 3">NRRL 66235</strain>
    </source>
</reference>
<evidence type="ECO:0000313" key="2">
    <source>
        <dbReference type="EMBL" id="KAF5705163.1"/>
    </source>
</evidence>
<protein>
    <submittedName>
        <fullName evidence="2">Uncharacterized protein</fullName>
    </submittedName>
</protein>
<evidence type="ECO:0000313" key="3">
    <source>
        <dbReference type="Proteomes" id="UP000544331"/>
    </source>
</evidence>
<proteinExistence type="predicted"/>
<organism evidence="2 3">
    <name type="scientific">Fusarium mundagurra</name>
    <dbReference type="NCBI Taxonomy" id="1567541"/>
    <lineage>
        <taxon>Eukaryota</taxon>
        <taxon>Fungi</taxon>
        <taxon>Dikarya</taxon>
        <taxon>Ascomycota</taxon>
        <taxon>Pezizomycotina</taxon>
        <taxon>Sordariomycetes</taxon>
        <taxon>Hypocreomycetidae</taxon>
        <taxon>Hypocreales</taxon>
        <taxon>Nectriaceae</taxon>
        <taxon>Fusarium</taxon>
        <taxon>Fusarium fujikuroi species complex</taxon>
    </lineage>
</organism>